<dbReference type="Pfam" id="PF18758">
    <property type="entry name" value="KDZ"/>
    <property type="match status" value="1"/>
</dbReference>
<dbReference type="PANTHER" id="PTHR33096">
    <property type="entry name" value="CXC2 DOMAIN-CONTAINING PROTEIN"/>
    <property type="match status" value="1"/>
</dbReference>
<keyword evidence="1" id="KW-0175">Coiled coil</keyword>
<dbReference type="PANTHER" id="PTHR33096:SF1">
    <property type="entry name" value="CXC1-LIKE CYSTEINE CLUSTER ASSOCIATED WITH KDZ TRANSPOSASES DOMAIN-CONTAINING PROTEIN"/>
    <property type="match status" value="1"/>
</dbReference>
<gene>
    <name evidence="2" type="ORF">EXIGLDRAFT_606998</name>
</gene>
<sequence length="427" mass="48958">MVFAVSVFHAYGHQWACQLVFHPRKRVGFGLTDGEGCERFWSSIRHLIACLRVSGFFRRLFVLDRQIQFNDEQGMFKLGAWLARRWLDSVSKERDASLTVALCDVEEEDLRAEWNAQVAAQVVSAPRQSKHAGDKEIDKILVDLELIKELREESRDANASLRASAHALSPAEVQALRNRMEDAKRDVKAAQVRIEQAKLRLGTGAMRRYEELRGDAYVRARVNARALRVSIRMAIRAHKFEREKLERAYRSQVMRTSSNHQQTKDLVHRREKNLSAMVRKFNTLVTQIEVLVKNSAALKRKVTIPRRLDSRALFRLDVDDAIWQEDPGLGPQDEGALPRWQVDEGVRDGIRAFLILERCREEQERIGAELGALGAWWKEERHKLETFCSQSNGMCPLFAVAACLLSTEANRHNVIRPHFAGGRTYPP</sequence>
<dbReference type="InterPro" id="IPR040521">
    <property type="entry name" value="KDZ"/>
</dbReference>
<name>A0A166B6X1_EXIGL</name>
<dbReference type="AlphaFoldDB" id="A0A166B6X1"/>
<protein>
    <submittedName>
        <fullName evidence="2">Uncharacterized protein</fullName>
    </submittedName>
</protein>
<dbReference type="InParanoid" id="A0A166B6X1"/>
<reference evidence="2 3" key="1">
    <citation type="journal article" date="2016" name="Mol. Biol. Evol.">
        <title>Comparative Genomics of Early-Diverging Mushroom-Forming Fungi Provides Insights into the Origins of Lignocellulose Decay Capabilities.</title>
        <authorList>
            <person name="Nagy L.G."/>
            <person name="Riley R."/>
            <person name="Tritt A."/>
            <person name="Adam C."/>
            <person name="Daum C."/>
            <person name="Floudas D."/>
            <person name="Sun H."/>
            <person name="Yadav J.S."/>
            <person name="Pangilinan J."/>
            <person name="Larsson K.H."/>
            <person name="Matsuura K."/>
            <person name="Barry K."/>
            <person name="Labutti K."/>
            <person name="Kuo R."/>
            <person name="Ohm R.A."/>
            <person name="Bhattacharya S.S."/>
            <person name="Shirouzu T."/>
            <person name="Yoshinaga Y."/>
            <person name="Martin F.M."/>
            <person name="Grigoriev I.V."/>
            <person name="Hibbett D.S."/>
        </authorList>
    </citation>
    <scope>NUCLEOTIDE SEQUENCE [LARGE SCALE GENOMIC DNA]</scope>
    <source>
        <strain evidence="2 3">HHB12029</strain>
    </source>
</reference>
<evidence type="ECO:0000313" key="3">
    <source>
        <dbReference type="Proteomes" id="UP000077266"/>
    </source>
</evidence>
<organism evidence="2 3">
    <name type="scientific">Exidia glandulosa HHB12029</name>
    <dbReference type="NCBI Taxonomy" id="1314781"/>
    <lineage>
        <taxon>Eukaryota</taxon>
        <taxon>Fungi</taxon>
        <taxon>Dikarya</taxon>
        <taxon>Basidiomycota</taxon>
        <taxon>Agaricomycotina</taxon>
        <taxon>Agaricomycetes</taxon>
        <taxon>Auriculariales</taxon>
        <taxon>Exidiaceae</taxon>
        <taxon>Exidia</taxon>
    </lineage>
</organism>
<dbReference type="STRING" id="1314781.A0A166B6X1"/>
<accession>A0A166B6X1</accession>
<keyword evidence="3" id="KW-1185">Reference proteome</keyword>
<feature type="coiled-coil region" evidence="1">
    <location>
        <begin position="173"/>
        <end position="200"/>
    </location>
</feature>
<dbReference type="OrthoDB" id="3364670at2759"/>
<dbReference type="EMBL" id="KV425919">
    <property type="protein sequence ID" value="KZV98429.1"/>
    <property type="molecule type" value="Genomic_DNA"/>
</dbReference>
<evidence type="ECO:0000313" key="2">
    <source>
        <dbReference type="EMBL" id="KZV98429.1"/>
    </source>
</evidence>
<dbReference type="Proteomes" id="UP000077266">
    <property type="component" value="Unassembled WGS sequence"/>
</dbReference>
<evidence type="ECO:0000256" key="1">
    <source>
        <dbReference type="SAM" id="Coils"/>
    </source>
</evidence>
<proteinExistence type="predicted"/>